<protein>
    <submittedName>
        <fullName evidence="2">Uncharacterized protein</fullName>
    </submittedName>
</protein>
<dbReference type="EMBL" id="LXQA010289082">
    <property type="protein sequence ID" value="MCI41192.1"/>
    <property type="molecule type" value="Genomic_DNA"/>
</dbReference>
<comment type="caution">
    <text evidence="2">The sequence shown here is derived from an EMBL/GenBank/DDBJ whole genome shotgun (WGS) entry which is preliminary data.</text>
</comment>
<keyword evidence="3" id="KW-1185">Reference proteome</keyword>
<evidence type="ECO:0000313" key="2">
    <source>
        <dbReference type="EMBL" id="MCI41192.1"/>
    </source>
</evidence>
<reference evidence="2 3" key="1">
    <citation type="journal article" date="2018" name="Front. Plant Sci.">
        <title>Red Clover (Trifolium pratense) and Zigzag Clover (T. medium) - A Picture of Genomic Similarities and Differences.</title>
        <authorList>
            <person name="Dluhosova J."/>
            <person name="Istvanek J."/>
            <person name="Nedelnik J."/>
            <person name="Repkova J."/>
        </authorList>
    </citation>
    <scope>NUCLEOTIDE SEQUENCE [LARGE SCALE GENOMIC DNA]</scope>
    <source>
        <strain evidence="3">cv. 10/8</strain>
        <tissue evidence="2">Leaf</tissue>
    </source>
</reference>
<evidence type="ECO:0000256" key="1">
    <source>
        <dbReference type="SAM" id="MobiDB-lite"/>
    </source>
</evidence>
<dbReference type="AlphaFoldDB" id="A0A392RYG7"/>
<feature type="compositionally biased region" description="Basic residues" evidence="1">
    <location>
        <begin position="1"/>
        <end position="10"/>
    </location>
</feature>
<feature type="compositionally biased region" description="Basic and acidic residues" evidence="1">
    <location>
        <begin position="35"/>
        <end position="63"/>
    </location>
</feature>
<accession>A0A392RYG7</accession>
<feature type="region of interest" description="Disordered" evidence="1">
    <location>
        <begin position="1"/>
        <end position="73"/>
    </location>
</feature>
<feature type="non-terminal residue" evidence="2">
    <location>
        <position position="1"/>
    </location>
</feature>
<dbReference type="Proteomes" id="UP000265520">
    <property type="component" value="Unassembled WGS sequence"/>
</dbReference>
<evidence type="ECO:0000313" key="3">
    <source>
        <dbReference type="Proteomes" id="UP000265520"/>
    </source>
</evidence>
<proteinExistence type="predicted"/>
<organism evidence="2 3">
    <name type="scientific">Trifolium medium</name>
    <dbReference type="NCBI Taxonomy" id="97028"/>
    <lineage>
        <taxon>Eukaryota</taxon>
        <taxon>Viridiplantae</taxon>
        <taxon>Streptophyta</taxon>
        <taxon>Embryophyta</taxon>
        <taxon>Tracheophyta</taxon>
        <taxon>Spermatophyta</taxon>
        <taxon>Magnoliopsida</taxon>
        <taxon>eudicotyledons</taxon>
        <taxon>Gunneridae</taxon>
        <taxon>Pentapetalae</taxon>
        <taxon>rosids</taxon>
        <taxon>fabids</taxon>
        <taxon>Fabales</taxon>
        <taxon>Fabaceae</taxon>
        <taxon>Papilionoideae</taxon>
        <taxon>50 kb inversion clade</taxon>
        <taxon>NPAAA clade</taxon>
        <taxon>Hologalegina</taxon>
        <taxon>IRL clade</taxon>
        <taxon>Trifolieae</taxon>
        <taxon>Trifolium</taxon>
    </lineage>
</organism>
<sequence length="73" mass="8378">KQNKAQKKLKFKQEVVSSDYDKTDSDCAEFLKTYDPSKEDSDSSEEEVAKESLETEKSKKENPELPESDQDSK</sequence>
<feature type="compositionally biased region" description="Acidic residues" evidence="1">
    <location>
        <begin position="64"/>
        <end position="73"/>
    </location>
</feature>
<name>A0A392RYG7_9FABA</name>